<evidence type="ECO:0000313" key="5">
    <source>
        <dbReference type="Proteomes" id="UP000663505"/>
    </source>
</evidence>
<gene>
    <name evidence="4" type="ORF">JZ786_03150</name>
</gene>
<dbReference type="PIRSF" id="PIRSF005690">
    <property type="entry name" value="GerBA"/>
    <property type="match status" value="1"/>
</dbReference>
<dbReference type="Proteomes" id="UP000663505">
    <property type="component" value="Chromosome"/>
</dbReference>
<proteinExistence type="inferred from homology"/>
<protein>
    <submittedName>
        <fullName evidence="4">Spore germination protein</fullName>
    </submittedName>
</protein>
<sequence>MRETWNHCDDLKIAVFRIGVSQVLVCWLDGLVDRHAMQVGILDRLTAVELAVDGISHLEPLLVGAPIVYCDTMGVVHRRISDGHVVVYLGGMHQALSIDLTNLPGRAVESSQNEPSIEGPQEALVETLNMNIAMVRKRLKSPRFKVETRRIGEVTDTPVAVLYVEGIVDPKLVVEIRERLSRIQIDSILDVNYVREMIRDAPWSLFPTTESTERPDKITSAMLQGRIAILVHGATHALILPAVFVQYLIAAEDSYSNFYLATGIRILRHIMFWISVVLPALYVSLLSYHQDLIPTPLLISLEGQHEGIPFPTYVEAFLMQFFFEALREAGQRLPRAVGQSVSIVGGLVIGDAAVNAGIVSPGMVIVVASTGIASFTIASYTLVNTSRVLQFCFLAAAALLGLYGVVLLGIIVITHMVSIRSLGVPYMAPYAPLSFPEMKDTILRAPWWLMKTRPQIFSPTDAVRNKTPEPGSETGD</sequence>
<dbReference type="InterPro" id="IPR050768">
    <property type="entry name" value="UPF0353/GerABKA_families"/>
</dbReference>
<evidence type="ECO:0000313" key="4">
    <source>
        <dbReference type="EMBL" id="QSO49653.1"/>
    </source>
</evidence>
<feature type="transmembrane region" description="Helical" evidence="3">
    <location>
        <begin position="227"/>
        <end position="250"/>
    </location>
</feature>
<dbReference type="EMBL" id="CP071182">
    <property type="protein sequence ID" value="QSO49653.1"/>
    <property type="molecule type" value="Genomic_DNA"/>
</dbReference>
<evidence type="ECO:0000256" key="2">
    <source>
        <dbReference type="ARBA" id="ARBA00023136"/>
    </source>
</evidence>
<keyword evidence="3" id="KW-1133">Transmembrane helix</keyword>
<evidence type="ECO:0000256" key="3">
    <source>
        <dbReference type="SAM" id="Phobius"/>
    </source>
</evidence>
<keyword evidence="3" id="KW-0812">Transmembrane</keyword>
<accession>A0A9X7Z9H1</accession>
<dbReference type="InterPro" id="IPR004995">
    <property type="entry name" value="Spore_Ger"/>
</dbReference>
<dbReference type="PANTHER" id="PTHR22550:SF5">
    <property type="entry name" value="LEUCINE ZIPPER PROTEIN 4"/>
    <property type="match status" value="1"/>
</dbReference>
<feature type="transmembrane region" description="Helical" evidence="3">
    <location>
        <begin position="388"/>
        <end position="413"/>
    </location>
</feature>
<dbReference type="AlphaFoldDB" id="A0A9X7Z9H1"/>
<dbReference type="GO" id="GO:0016020">
    <property type="term" value="C:membrane"/>
    <property type="evidence" value="ECO:0007669"/>
    <property type="project" value="InterPro"/>
</dbReference>
<feature type="transmembrane region" description="Helical" evidence="3">
    <location>
        <begin position="363"/>
        <end position="382"/>
    </location>
</feature>
<organism evidence="4 5">
    <name type="scientific">Alicyclobacillus mengziensis</name>
    <dbReference type="NCBI Taxonomy" id="2931921"/>
    <lineage>
        <taxon>Bacteria</taxon>
        <taxon>Bacillati</taxon>
        <taxon>Bacillota</taxon>
        <taxon>Bacilli</taxon>
        <taxon>Bacillales</taxon>
        <taxon>Alicyclobacillaceae</taxon>
        <taxon>Alicyclobacillus</taxon>
    </lineage>
</organism>
<reference evidence="4 5" key="1">
    <citation type="submission" date="2021-02" db="EMBL/GenBank/DDBJ databases">
        <title>Alicyclobacillus curvatus sp. nov. and Alicyclobacillus mengziensis sp. nov., two acidophilic bacteria isolated from acid mine drainage.</title>
        <authorList>
            <person name="Huang Y."/>
        </authorList>
    </citation>
    <scope>NUCLEOTIDE SEQUENCE [LARGE SCALE GENOMIC DNA]</scope>
    <source>
        <strain evidence="4 5">S30H14</strain>
    </source>
</reference>
<dbReference type="GO" id="GO:0009847">
    <property type="term" value="P:spore germination"/>
    <property type="evidence" value="ECO:0007669"/>
    <property type="project" value="InterPro"/>
</dbReference>
<keyword evidence="2 3" id="KW-0472">Membrane</keyword>
<dbReference type="PANTHER" id="PTHR22550">
    <property type="entry name" value="SPORE GERMINATION PROTEIN"/>
    <property type="match status" value="1"/>
</dbReference>
<comment type="similarity">
    <text evidence="1">Belongs to the GerABKA family.</text>
</comment>
<name>A0A9X7Z9H1_9BACL</name>
<feature type="transmembrane region" description="Helical" evidence="3">
    <location>
        <begin position="270"/>
        <end position="288"/>
    </location>
</feature>
<evidence type="ECO:0000256" key="1">
    <source>
        <dbReference type="ARBA" id="ARBA00005278"/>
    </source>
</evidence>
<dbReference type="Pfam" id="PF03323">
    <property type="entry name" value="GerA"/>
    <property type="match status" value="1"/>
</dbReference>
<dbReference type="KEGG" id="afx:JZ786_03150"/>
<keyword evidence="5" id="KW-1185">Reference proteome</keyword>